<dbReference type="PANTHER" id="PTHR48059">
    <property type="entry name" value="POLYGALACTURONASE INHIBITOR 1"/>
    <property type="match status" value="1"/>
</dbReference>
<feature type="compositionally biased region" description="Polar residues" evidence="3">
    <location>
        <begin position="238"/>
        <end position="261"/>
    </location>
</feature>
<evidence type="ECO:0000313" key="5">
    <source>
        <dbReference type="EMBL" id="KAG6965076.1"/>
    </source>
</evidence>
<feature type="domain" description="Disease resistance R13L4/SHOC-2-like LRR" evidence="4">
    <location>
        <begin position="70"/>
        <end position="204"/>
    </location>
</feature>
<proteinExistence type="predicted"/>
<comment type="subcellular location">
    <subcellularLocation>
        <location evidence="1">Cell envelope</location>
    </subcellularLocation>
</comment>
<dbReference type="OrthoDB" id="205182at2759"/>
<feature type="compositionally biased region" description="Basic and acidic residues" evidence="3">
    <location>
        <begin position="289"/>
        <end position="306"/>
    </location>
</feature>
<gene>
    <name evidence="5" type="ORF">JG687_00005620</name>
</gene>
<evidence type="ECO:0000313" key="6">
    <source>
        <dbReference type="Proteomes" id="UP000688947"/>
    </source>
</evidence>
<dbReference type="EMBL" id="JAENGZ010000214">
    <property type="protein sequence ID" value="KAG6965076.1"/>
    <property type="molecule type" value="Genomic_DNA"/>
</dbReference>
<evidence type="ECO:0000256" key="3">
    <source>
        <dbReference type="SAM" id="MobiDB-lite"/>
    </source>
</evidence>
<dbReference type="InterPro" id="IPR051848">
    <property type="entry name" value="PGIP"/>
</dbReference>
<evidence type="ECO:0000256" key="1">
    <source>
        <dbReference type="ARBA" id="ARBA00004196"/>
    </source>
</evidence>
<sequence length="603" mass="66737">MGQGQSSIPTTEVTALVELYDALNGDRWRRRDGWKQPTRDPEQWFGVEVAMGHVVALELPANELSGCLPAASLARLPQLRVLDLSKNQLRGEIPAELGTLSSLKRVDFSCNDLIGAIPRQIGDCGLLQELNLYQNSLSGTMPKELGKLQSLRTLQLQHNNLCGALPEALCELTQLTNIARLKFLKESDFRDNRLRGELPNFLDGCSSLEAVMTKWKNRKASYRHAILGDPMPCPDTPPTSSHQFLQTLEDPPSNSSATFLSPSFDHKGSSDEPGGGAPEDDPANNSHLMKQDRAAASEEDARRAPDTVDGSVVEGLQGETGGTKRKRYVHSEMNQEKTNELLQDMGIHVELAPTLPEPKPVERFQWDAESGQSATEEEQRKRYIAYIEENIGSVLTDEDLCVFGVEKESDILDVGLPGYNTNLVGRTDILILSALVKEDESNLDLLPEAKMLIDVKRESGEDSVCQTMSQLIALDVLTNEPVMALLTNLTDSWQFFWISEKMDPDQVTMKHAKISKPSEAFEIIRSLLSQSTANIEITLPCIQEPVKRRKLDRMLPAVNASAGVASCVERYNDITSVTGPDVEFARATANQIVRNIPAFRKYA</sequence>
<dbReference type="AlphaFoldDB" id="A0A8T1ULQ0"/>
<name>A0A8T1ULQ0_9STRA</name>
<keyword evidence="2" id="KW-0677">Repeat</keyword>
<dbReference type="FunFam" id="3.80.10.10:FF:000406">
    <property type="entry name" value="Leucine-rich repeat (LRR) family protein"/>
    <property type="match status" value="1"/>
</dbReference>
<evidence type="ECO:0000256" key="2">
    <source>
        <dbReference type="ARBA" id="ARBA00022737"/>
    </source>
</evidence>
<dbReference type="InterPro" id="IPR003591">
    <property type="entry name" value="Leu-rich_rpt_typical-subtyp"/>
</dbReference>
<dbReference type="VEuPathDB" id="FungiDB:PC110_g16406"/>
<evidence type="ECO:0000259" key="4">
    <source>
        <dbReference type="Pfam" id="PF23598"/>
    </source>
</evidence>
<accession>A0A8T1ULQ0</accession>
<reference evidence="5" key="1">
    <citation type="submission" date="2021-01" db="EMBL/GenBank/DDBJ databases">
        <title>Phytophthora aleatoria, a newly-described species from Pinus radiata is distinct from Phytophthora cactorum isolates based on comparative genomics.</title>
        <authorList>
            <person name="Mcdougal R."/>
            <person name="Panda P."/>
            <person name="Williams N."/>
            <person name="Studholme D.J."/>
        </authorList>
    </citation>
    <scope>NUCLEOTIDE SEQUENCE</scope>
    <source>
        <strain evidence="5">NZFS 3830</strain>
    </source>
</reference>
<dbReference type="InterPro" id="IPR055414">
    <property type="entry name" value="LRR_R13L4/SHOC2-like"/>
</dbReference>
<dbReference type="VEuPathDB" id="FungiDB:PC110_g16407"/>
<dbReference type="SMART" id="SM00369">
    <property type="entry name" value="LRR_TYP"/>
    <property type="match status" value="2"/>
</dbReference>
<organism evidence="5 6">
    <name type="scientific">Phytophthora cactorum</name>
    <dbReference type="NCBI Taxonomy" id="29920"/>
    <lineage>
        <taxon>Eukaryota</taxon>
        <taxon>Sar</taxon>
        <taxon>Stramenopiles</taxon>
        <taxon>Oomycota</taxon>
        <taxon>Peronosporomycetes</taxon>
        <taxon>Peronosporales</taxon>
        <taxon>Peronosporaceae</taxon>
        <taxon>Phytophthora</taxon>
    </lineage>
</organism>
<feature type="region of interest" description="Disordered" evidence="3">
    <location>
        <begin position="228"/>
        <end position="330"/>
    </location>
</feature>
<dbReference type="PANTHER" id="PTHR48059:SF30">
    <property type="entry name" value="OS06G0587000 PROTEIN"/>
    <property type="match status" value="1"/>
</dbReference>
<protein>
    <recommendedName>
        <fullName evidence="4">Disease resistance R13L4/SHOC-2-like LRR domain-containing protein</fullName>
    </recommendedName>
</protein>
<dbReference type="Proteomes" id="UP000688947">
    <property type="component" value="Unassembled WGS sequence"/>
</dbReference>
<dbReference type="Pfam" id="PF23598">
    <property type="entry name" value="LRR_14"/>
    <property type="match status" value="1"/>
</dbReference>
<comment type="caution">
    <text evidence="5">The sequence shown here is derived from an EMBL/GenBank/DDBJ whole genome shotgun (WGS) entry which is preliminary data.</text>
</comment>